<name>A0ABT6ALI4_9BURK</name>
<reference evidence="3 4" key="1">
    <citation type="submission" date="2023-03" db="EMBL/GenBank/DDBJ databases">
        <title>Draft assemblies of triclosan tolerant bacteria isolated from returned activated sludge.</title>
        <authorList>
            <person name="Van Hamelsveld S."/>
        </authorList>
    </citation>
    <scope>NUCLEOTIDE SEQUENCE [LARGE SCALE GENOMIC DNA]</scope>
    <source>
        <strain evidence="3 4">GW210010_S58</strain>
    </source>
</reference>
<dbReference type="RefSeq" id="WP_017230918.1">
    <property type="nucleotide sequence ID" value="NZ_JARJLM010000185.1"/>
</dbReference>
<feature type="chain" id="PRO_5045250451" description="Surface-adhesin protein E-like domain-containing protein" evidence="1">
    <location>
        <begin position="25"/>
        <end position="184"/>
    </location>
</feature>
<feature type="domain" description="Surface-adhesin protein E-like" evidence="2">
    <location>
        <begin position="75"/>
        <end position="184"/>
    </location>
</feature>
<evidence type="ECO:0000313" key="4">
    <source>
        <dbReference type="Proteomes" id="UP001216674"/>
    </source>
</evidence>
<dbReference type="Proteomes" id="UP001216674">
    <property type="component" value="Unassembled WGS sequence"/>
</dbReference>
<comment type="caution">
    <text evidence="3">The sequence shown here is derived from an EMBL/GenBank/DDBJ whole genome shotgun (WGS) entry which is preliminary data.</text>
</comment>
<dbReference type="Pfam" id="PF16747">
    <property type="entry name" value="Adhesin_E"/>
    <property type="match status" value="1"/>
</dbReference>
<organism evidence="3 4">
    <name type="scientific">Cupriavidus basilensis</name>
    <dbReference type="NCBI Taxonomy" id="68895"/>
    <lineage>
        <taxon>Bacteria</taxon>
        <taxon>Pseudomonadati</taxon>
        <taxon>Pseudomonadota</taxon>
        <taxon>Betaproteobacteria</taxon>
        <taxon>Burkholderiales</taxon>
        <taxon>Burkholderiaceae</taxon>
        <taxon>Cupriavidus</taxon>
    </lineage>
</organism>
<dbReference type="InterPro" id="IPR031939">
    <property type="entry name" value="Adhesin_E-like"/>
</dbReference>
<dbReference type="PROSITE" id="PS51257">
    <property type="entry name" value="PROKAR_LIPOPROTEIN"/>
    <property type="match status" value="1"/>
</dbReference>
<accession>A0ABT6ALI4</accession>
<protein>
    <recommendedName>
        <fullName evidence="2">Surface-adhesin protein E-like domain-containing protein</fullName>
    </recommendedName>
</protein>
<sequence length="184" mass="19527">MSLRAFFHAAAVLAGSCVCLAAYAEPVADTVRPAATAALYQCQGPNGGTVFRSTPREGCSALAAPDTPAPDPQRWLPLMSVNGVISYFDKTSVRRRGPEVGVAVMRNAPAGIIRTTSGEQIRSSLKRMVFNCATSMYAVVEQTLYAKRYARGESLYTISAPQAGMPQVANAGTIAGELLDRVCH</sequence>
<evidence type="ECO:0000256" key="1">
    <source>
        <dbReference type="SAM" id="SignalP"/>
    </source>
</evidence>
<evidence type="ECO:0000313" key="3">
    <source>
        <dbReference type="EMBL" id="MDF3833464.1"/>
    </source>
</evidence>
<gene>
    <name evidence="3" type="ORF">P3W85_10960</name>
</gene>
<dbReference type="EMBL" id="JARJLM010000185">
    <property type="protein sequence ID" value="MDF3833464.1"/>
    <property type="molecule type" value="Genomic_DNA"/>
</dbReference>
<evidence type="ECO:0000259" key="2">
    <source>
        <dbReference type="Pfam" id="PF16747"/>
    </source>
</evidence>
<proteinExistence type="predicted"/>
<feature type="signal peptide" evidence="1">
    <location>
        <begin position="1"/>
        <end position="24"/>
    </location>
</feature>
<keyword evidence="1" id="KW-0732">Signal</keyword>
<keyword evidence="4" id="KW-1185">Reference proteome</keyword>